<dbReference type="GO" id="GO:0006355">
    <property type="term" value="P:regulation of DNA-templated transcription"/>
    <property type="evidence" value="ECO:0007669"/>
    <property type="project" value="InterPro"/>
</dbReference>
<dbReference type="Gene3D" id="3.40.50.150">
    <property type="entry name" value="Vaccinia Virus protein VP39"/>
    <property type="match status" value="1"/>
</dbReference>
<feature type="region of interest" description="Disordered" evidence="2">
    <location>
        <begin position="2015"/>
        <end position="2039"/>
    </location>
</feature>
<dbReference type="InterPro" id="IPR029063">
    <property type="entry name" value="SAM-dependent_MTases_sf"/>
</dbReference>
<dbReference type="GO" id="GO:0006298">
    <property type="term" value="P:mismatch repair"/>
    <property type="evidence" value="ECO:0007669"/>
    <property type="project" value="InterPro"/>
</dbReference>
<dbReference type="CDD" id="cd00188">
    <property type="entry name" value="TOPRIM"/>
    <property type="match status" value="1"/>
</dbReference>
<feature type="region of interest" description="Disordered" evidence="2">
    <location>
        <begin position="2051"/>
        <end position="2099"/>
    </location>
</feature>
<dbReference type="OrthoDB" id="415634at2"/>
<dbReference type="Pfam" id="PF13872">
    <property type="entry name" value="AAA_34"/>
    <property type="match status" value="1"/>
</dbReference>
<dbReference type="PANTHER" id="PTHR12706">
    <property type="entry name" value="STRAWBERRY NOTCH-RELATED"/>
    <property type="match status" value="1"/>
</dbReference>
<dbReference type="GO" id="GO:0008168">
    <property type="term" value="F:methyltransferase activity"/>
    <property type="evidence" value="ECO:0007669"/>
    <property type="project" value="InterPro"/>
</dbReference>
<reference evidence="8 9" key="1">
    <citation type="submission" date="2018-11" db="EMBL/GenBank/DDBJ databases">
        <title>Whole genome sequencing of an environmental sample.</title>
        <authorList>
            <person name="Sarangi A.N."/>
            <person name="Singh D."/>
            <person name="Tripathy S."/>
        </authorList>
    </citation>
    <scope>NUCLEOTIDE SEQUENCE [LARGE SCALE GENOMIC DNA]</scope>
    <source>
        <strain evidence="8 9">Lakshadweep</strain>
    </source>
</reference>
<sequence length="2487" mass="274672">MAHQPELVEFFARHFGTGGSFATITQARKHAAEVLGEPVLPGTALAKQVDEAVEAGVVRTAQAILQTTATIYDIYDRLVDLHDRQPALNVRSSTSVLQQAYSTPIPIAFLASSLAGITSDTTVYEPTAGHGALLLGTNPAKVTVNELNPERAADLRAQGYTVTQFDATEYQPDQRHDVVIANPPFGAVRDEQGQRQRFALPGNRRGTTQIDQAIAFQALKAMKADGRAVLIMGGKLGEEEGLRSDRYNTLESRGFFYPLYQQYRVIQHFSISGELYRKQGAGFPIDVMVIAGRGRSERPLPAAVVPPIYTSFAELKKLIPHERLRHPSPHRPGLRELQPDLETPDNGRPGLIPGAGASRADAPNRSALRAPDESAGAVDDSHLDGRSRGDPARDRSPPRPSPTNSLFSADAAVAVSPQHSGTAPSVGMGRGLERNPRSSQRNSENPLRPAERLELPDQRTTPQRSPDPAGVANGTQRGDDLGNLAELSDRRDELRQLPVATPEPAPKIETQVHNMPYVPRSQGTSPKTLIPANMAAAAQVALQRVEQTHGNIDEFVSQRLGYDSKAAMWQVLYAEQIDSLALAFDQRDRGKIFLNGDQTGNGKGRFGAANLIDARRQGYIPIFVTRQPDLYNAMMNDLADIGKPGFTPFLTNNNLTLRLDDGRVLKTGSSAEQETEMRRLVQQGDLGQGYGAIFTTYSQLQTIKNKEPLRRQFFRALAPRAIFVFDESHEAGGSTGQSQSWKTSGPPNRSEFVRELIDHCAGAVFMSATATKDPAVMDLYARRSDAMQAVSSLGSLARSLQAGGIPLQQMMATKFVASGQLLRRERSFENISFVAQVVPVDREVADGIAAIMRSVDAFDRAKVAALTDLRKDLKQQAKQLGLDNAVGQVGVHSTNFTSLMHNAIDQGLLCQKAEASVQSAIQALQNGEKPLIAVASTMDAFIDWYAKDNGLEPGDELDISFGDVLGRYLERSRDVVLKDFEGLQNRRRLTDEELGADGVAAYDAARELIADTDLSNVPLSSIDYIKWRLHQEGYTVDEVTGRKNIVEYGTDRQMTYGRRSSQETKPQGKIEVVNRFNHGQLDVVILNRSGSTGISLHASEKFADQRPRHMIVAQAERDINQVMQMLGRANRFGQVVEPRFTLLMSDLPAEKRLGALLAKKMASLNANTTASRDSDLSVTNVVDFMNIYGEAVVQEILEDDPELQARLAFPAENLQGSSDIELISRVTGRIPLLPIEEQEALYSLIESETQDLIAQKQAMGENVLSAEQLDLDARTIARMEVIPDDSGIRNEFTGPVYLEVVDAKIPVKPLTQLQVMNTVREVLGMAAIKTVTDHDFDQVQALAEQRAAATLQDLQQQLQTYRHRTMLTKKTPEARGKLSDRLASQLDQITDILTRFPPGTPVQLVSEQSHIVYGVVANVWQRGRQGSPAAPTNWRLQVLTDNHSRQITFPLSKVNTNKDNSVSLLPQATNWDGMDIYTAFDHKQAQQRREAQIFTGNLLRAFEKYPRGQFLNYTDHQRCIRQGLMMPAGFDIEESLRAEPVAFREPYQVKAFLTEVTGNKGVVKTLDEFLVIKTQAAARLGGSQAHGFVLQTPKATSVGGQYFLDQDILAAVGSDFYSVSDRMEAVVPADRIDQVLAVVMQEKKLTLAAFDFKDQARTYLGEALPTLELVESNTFAERGDYVPYVPEPTPQTREQLENLFVEPAEAQPVESGDQSESDRNMSSAQDIEVETTSSAPAPSQPHLEHPIPQPDLSRNTPRIALLKEQTGGAEKQVAKFLHAAGLAEAVLQGEDFHLHIENEPYIPLVVERHGDQLYFTHYLTQNGDMFIDTEMVLGIAKGGYLTLQETAVQSFGGEFRSCDRGFALLFARNINHQDFAEAARVQVEQPQEEEQLAAAEGQLSDKRVEDNQQAFHADVQQYLAVKNQHPETLVLVQTSDRRFYETFFDDAQQVAQTLDLILTSQTSTEPDAEQIPAAGFPVPSLARYLEPLKQVSGVAIADIDGTISVHAQQADQPIIENIPDPPLQPESAQTTAKRETEGPEFQVQSLFDADQFSSSPQNGHCDHLENDPTWQDSTQNSIPTTPTLKTAKVPSQQPLPQPSLQDVADEVRGIDLEIVTANLGLELDRYDKHKWRDGDHIISISGPLFMDWLADQGGRGAIDLVMHVQDVEFKAAVKWLSGQDFSHCPAQVSTYQHSGEREPRSLAMPAANEHRWNAVREYLVETRQLPAILVDRLHERELVYADDHQNAVFVRHGLKGNTWTRGEVTGASLRGTWGEGNRYHGLAPGSIRDQGWFWLGTGHGPVQRVFLTESPIDAMSLAVLDKGRQAQPGVTIYLSTDGSGGVPIEALKPVIQEGGRVFAAFDADQAGTLMAWRVAEQVPGVERLMPKHGKDWNERLMHSEKFENVPHYAHNAEMNQLWQWHLTAKQLDRPDAYLSRITEVAKDVVKGGNLSAKASVAMARDLACFTRMVKKEKVTPRTLQAATEVER</sequence>
<dbReference type="GO" id="GO:0030983">
    <property type="term" value="F:mismatched DNA binding"/>
    <property type="evidence" value="ECO:0007669"/>
    <property type="project" value="InterPro"/>
</dbReference>
<comment type="caution">
    <text evidence="8">The sequence shown here is derived from an EMBL/GenBank/DDBJ whole genome shotgun (WGS) entry which is preliminary data.</text>
</comment>
<evidence type="ECO:0000313" key="8">
    <source>
        <dbReference type="EMBL" id="RZM79068.1"/>
    </source>
</evidence>
<dbReference type="Pfam" id="PF13155">
    <property type="entry name" value="Toprim_2"/>
    <property type="match status" value="1"/>
</dbReference>
<organism evidence="8 9">
    <name type="scientific">Leptolyngbya iicbica LK</name>
    <dbReference type="NCBI Taxonomy" id="2294035"/>
    <lineage>
        <taxon>Bacteria</taxon>
        <taxon>Bacillati</taxon>
        <taxon>Cyanobacteriota</taxon>
        <taxon>Cyanophyceae</taxon>
        <taxon>Leptolyngbyales</taxon>
        <taxon>Leptolyngbyaceae</taxon>
        <taxon>Leptolyngbya group</taxon>
        <taxon>Leptolyngbya</taxon>
        <taxon>Leptolyngbya iicbica</taxon>
    </lineage>
</organism>
<dbReference type="Proteomes" id="UP000292459">
    <property type="component" value="Unassembled WGS sequence"/>
</dbReference>
<evidence type="ECO:0000259" key="5">
    <source>
        <dbReference type="Pfam" id="PF13871"/>
    </source>
</evidence>
<feature type="compositionally biased region" description="Polar residues" evidence="2">
    <location>
        <begin position="1720"/>
        <end position="1737"/>
    </location>
</feature>
<dbReference type="InterPro" id="IPR002052">
    <property type="entry name" value="DNA_methylase_N6_adenine_CS"/>
</dbReference>
<name>A0A4Q7E925_9CYAN</name>
<dbReference type="PANTHER" id="PTHR12706:SF30">
    <property type="entry name" value="PROTEIN STRAWBERRY NOTCH-RELATED"/>
    <property type="match status" value="1"/>
</dbReference>
<feature type="compositionally biased region" description="Polar residues" evidence="2">
    <location>
        <begin position="2068"/>
        <end position="2084"/>
    </location>
</feature>
<dbReference type="EMBL" id="QVFV01000002">
    <property type="protein sequence ID" value="RZM79068.1"/>
    <property type="molecule type" value="Genomic_DNA"/>
</dbReference>
<evidence type="ECO:0000259" key="3">
    <source>
        <dbReference type="Pfam" id="PF01624"/>
    </source>
</evidence>
<dbReference type="InterPro" id="IPR007695">
    <property type="entry name" value="DNA_mismatch_repair_MutS-lik_N"/>
</dbReference>
<dbReference type="Pfam" id="PF21849">
    <property type="entry name" value="DUF6908"/>
    <property type="match status" value="1"/>
</dbReference>
<dbReference type="InterPro" id="IPR027417">
    <property type="entry name" value="P-loop_NTPase"/>
</dbReference>
<dbReference type="SUPFAM" id="SSF55271">
    <property type="entry name" value="DNA repair protein MutS, domain I"/>
    <property type="match status" value="1"/>
</dbReference>
<feature type="compositionally biased region" description="Low complexity" evidence="2">
    <location>
        <begin position="2090"/>
        <end position="2099"/>
    </location>
</feature>
<feature type="domain" description="DUF6908" evidence="7">
    <location>
        <begin position="1772"/>
        <end position="1875"/>
    </location>
</feature>
<dbReference type="Pfam" id="PF13871">
    <property type="entry name" value="Helicase_C_4"/>
    <property type="match status" value="1"/>
</dbReference>
<gene>
    <name evidence="8" type="ORF">DYY88_09900</name>
</gene>
<dbReference type="Pfam" id="PF01624">
    <property type="entry name" value="MutS_I"/>
    <property type="match status" value="1"/>
</dbReference>
<dbReference type="GO" id="GO:0042393">
    <property type="term" value="F:histone binding"/>
    <property type="evidence" value="ECO:0007669"/>
    <property type="project" value="TreeGrafter"/>
</dbReference>
<comment type="similarity">
    <text evidence="1">Belongs to the SBNO family.</text>
</comment>
<proteinExistence type="inferred from homology"/>
<dbReference type="InterPro" id="IPR026741">
    <property type="entry name" value="SNO"/>
</dbReference>
<dbReference type="SUPFAM" id="SSF53335">
    <property type="entry name" value="S-adenosyl-L-methionine-dependent methyltransferases"/>
    <property type="match status" value="1"/>
</dbReference>
<evidence type="ECO:0000259" key="7">
    <source>
        <dbReference type="Pfam" id="PF21849"/>
    </source>
</evidence>
<dbReference type="RefSeq" id="WP_130199384.1">
    <property type="nucleotide sequence ID" value="NZ_QVFV01000002.1"/>
</dbReference>
<evidence type="ECO:0000256" key="2">
    <source>
        <dbReference type="SAM" id="MobiDB-lite"/>
    </source>
</evidence>
<accession>A0A4Q7E925</accession>
<dbReference type="InterPro" id="IPR025054">
    <property type="entry name" value="DUF3991"/>
</dbReference>
<dbReference type="GO" id="GO:0032259">
    <property type="term" value="P:methylation"/>
    <property type="evidence" value="ECO:0007669"/>
    <property type="project" value="InterPro"/>
</dbReference>
<evidence type="ECO:0000256" key="1">
    <source>
        <dbReference type="ARBA" id="ARBA00006992"/>
    </source>
</evidence>
<dbReference type="PROSITE" id="PS00092">
    <property type="entry name" value="N6_MTASE"/>
    <property type="match status" value="1"/>
</dbReference>
<feature type="domain" description="Strawberry notch AAA" evidence="6">
    <location>
        <begin position="561"/>
        <end position="843"/>
    </location>
</feature>
<feature type="domain" description="DUF3991" evidence="4">
    <location>
        <begin position="2217"/>
        <end position="2294"/>
    </location>
</feature>
<dbReference type="CDD" id="cd02440">
    <property type="entry name" value="AdoMet_MTases"/>
    <property type="match status" value="1"/>
</dbReference>
<protein>
    <submittedName>
        <fullName evidence="8">DUF3991 domain-containing protein</fullName>
    </submittedName>
</protein>
<feature type="region of interest" description="Disordered" evidence="2">
    <location>
        <begin position="320"/>
        <end position="482"/>
    </location>
</feature>
<evidence type="ECO:0000313" key="9">
    <source>
        <dbReference type="Proteomes" id="UP000292459"/>
    </source>
</evidence>
<feature type="domain" description="Strawberry notch helicase C" evidence="5">
    <location>
        <begin position="1035"/>
        <end position="1261"/>
    </location>
</feature>
<dbReference type="GO" id="GO:0005524">
    <property type="term" value="F:ATP binding"/>
    <property type="evidence" value="ECO:0007669"/>
    <property type="project" value="InterPro"/>
</dbReference>
<dbReference type="Pfam" id="PF13154">
    <property type="entry name" value="DUF3991"/>
    <property type="match status" value="1"/>
</dbReference>
<feature type="domain" description="DNA mismatch repair protein MutS-like N-terminal" evidence="3">
    <location>
        <begin position="1915"/>
        <end position="2001"/>
    </location>
</feature>
<dbReference type="GO" id="GO:0031490">
    <property type="term" value="F:chromatin DNA binding"/>
    <property type="evidence" value="ECO:0007669"/>
    <property type="project" value="TreeGrafter"/>
</dbReference>
<evidence type="ECO:0000259" key="6">
    <source>
        <dbReference type="Pfam" id="PF13872"/>
    </source>
</evidence>
<dbReference type="InterPro" id="IPR016151">
    <property type="entry name" value="DNA_mismatch_repair_MutS_N"/>
</dbReference>
<dbReference type="InterPro" id="IPR026937">
    <property type="entry name" value="SBNO_Helicase_C_dom"/>
</dbReference>
<feature type="region of interest" description="Disordered" evidence="2">
    <location>
        <begin position="1706"/>
        <end position="1754"/>
    </location>
</feature>
<keyword evidence="9" id="KW-1185">Reference proteome</keyword>
<dbReference type="Gene3D" id="3.40.1170.10">
    <property type="entry name" value="DNA repair protein MutS, domain I"/>
    <property type="match status" value="1"/>
</dbReference>
<dbReference type="Gene3D" id="3.40.1360.10">
    <property type="match status" value="1"/>
</dbReference>
<dbReference type="Gene3D" id="3.40.50.300">
    <property type="entry name" value="P-loop containing nucleotide triphosphate hydrolases"/>
    <property type="match status" value="1"/>
</dbReference>
<dbReference type="InterPro" id="IPR054203">
    <property type="entry name" value="DUF6908"/>
</dbReference>
<dbReference type="InterPro" id="IPR039187">
    <property type="entry name" value="SNO_AAA"/>
</dbReference>
<evidence type="ECO:0000259" key="4">
    <source>
        <dbReference type="Pfam" id="PF13154"/>
    </source>
</evidence>
<dbReference type="SUPFAM" id="SSF52540">
    <property type="entry name" value="P-loop containing nucleoside triphosphate hydrolases"/>
    <property type="match status" value="2"/>
</dbReference>
<feature type="compositionally biased region" description="Basic and acidic residues" evidence="2">
    <location>
        <begin position="379"/>
        <end position="397"/>
    </location>
</feature>